<name>A0A318JH04_9BURK</name>
<sequence>MRKLPARFAGLVMPFLLSILMTFIVSLISTLRSVGMVDHFTSVWMGSWALSWLVAFPTLLVVLPLVRRLTGMLVEAPR</sequence>
<gene>
    <name evidence="2" type="ORF">DFR42_10418</name>
</gene>
<evidence type="ECO:0000313" key="3">
    <source>
        <dbReference type="Proteomes" id="UP000247792"/>
    </source>
</evidence>
<accession>A0A318JH04</accession>
<keyword evidence="3" id="KW-1185">Reference proteome</keyword>
<keyword evidence="1" id="KW-0812">Transmembrane</keyword>
<reference evidence="2 3" key="1">
    <citation type="submission" date="2018-05" db="EMBL/GenBank/DDBJ databases">
        <title>Genomic Encyclopedia of Type Strains, Phase IV (KMG-IV): sequencing the most valuable type-strain genomes for metagenomic binning, comparative biology and taxonomic classification.</title>
        <authorList>
            <person name="Goeker M."/>
        </authorList>
    </citation>
    <scope>NUCLEOTIDE SEQUENCE [LARGE SCALE GENOMIC DNA]</scope>
    <source>
        <strain evidence="2 3">DSM 19792</strain>
    </source>
</reference>
<evidence type="ECO:0000313" key="2">
    <source>
        <dbReference type="EMBL" id="PXX43018.1"/>
    </source>
</evidence>
<dbReference type="Proteomes" id="UP000247792">
    <property type="component" value="Unassembled WGS sequence"/>
</dbReference>
<dbReference type="AlphaFoldDB" id="A0A318JH04"/>
<organism evidence="2 3">
    <name type="scientific">Undibacterium pigrum</name>
    <dbReference type="NCBI Taxonomy" id="401470"/>
    <lineage>
        <taxon>Bacteria</taxon>
        <taxon>Pseudomonadati</taxon>
        <taxon>Pseudomonadota</taxon>
        <taxon>Betaproteobacteria</taxon>
        <taxon>Burkholderiales</taxon>
        <taxon>Oxalobacteraceae</taxon>
        <taxon>Undibacterium</taxon>
    </lineage>
</organism>
<dbReference type="RefSeq" id="WP_211324308.1">
    <property type="nucleotide sequence ID" value="NZ_QJKB01000004.1"/>
</dbReference>
<dbReference type="EMBL" id="QJKB01000004">
    <property type="protein sequence ID" value="PXX43018.1"/>
    <property type="molecule type" value="Genomic_DNA"/>
</dbReference>
<evidence type="ECO:0000256" key="1">
    <source>
        <dbReference type="SAM" id="Phobius"/>
    </source>
</evidence>
<dbReference type="InterPro" id="IPR021529">
    <property type="entry name" value="DUF2798"/>
</dbReference>
<protein>
    <submittedName>
        <fullName evidence="2">Uncharacterized protein DUF2798</fullName>
    </submittedName>
</protein>
<feature type="transmembrane region" description="Helical" evidence="1">
    <location>
        <begin position="12"/>
        <end position="31"/>
    </location>
</feature>
<feature type="transmembrane region" description="Helical" evidence="1">
    <location>
        <begin position="43"/>
        <end position="66"/>
    </location>
</feature>
<comment type="caution">
    <text evidence="2">The sequence shown here is derived from an EMBL/GenBank/DDBJ whole genome shotgun (WGS) entry which is preliminary data.</text>
</comment>
<dbReference type="Pfam" id="PF11391">
    <property type="entry name" value="DUF2798"/>
    <property type="match status" value="1"/>
</dbReference>
<keyword evidence="1" id="KW-1133">Transmembrane helix</keyword>
<keyword evidence="1" id="KW-0472">Membrane</keyword>
<proteinExistence type="predicted"/>